<feature type="domain" description="Sporulation protein YpeB N-terminal" evidence="2">
    <location>
        <begin position="27"/>
        <end position="162"/>
    </location>
</feature>
<dbReference type="KEGG" id="tum:CBW65_20175"/>
<dbReference type="GO" id="GO:0009847">
    <property type="term" value="P:spore germination"/>
    <property type="evidence" value="ECO:0007669"/>
    <property type="project" value="InterPro"/>
</dbReference>
<feature type="domain" description="Sporulation protein YpeB PepSY1 and PepSY2" evidence="1">
    <location>
        <begin position="180"/>
        <end position="372"/>
    </location>
</feature>
<gene>
    <name evidence="3" type="ORF">CBW65_20175</name>
</gene>
<sequence>MFSRLTSLVLVVALVVAGFWGYREHKEKQAMLIKAENQYQRAFHDLSDRMNLLQDQLGKSLAINTKKQLSPSLTEAWRLAAEARSDVGQLPLSLMPFNNTMEFINDVGNFSYRTAVDRDGKEGLTDQEFKTLNELYKRSKKLENQLAEVQSNVLRNNLRWMDAELALTQTEKKTDNQIVDGFRAMEKTVKNNTPLNFGPTLMGMKSRNKFDVKNLTGQNVTEAQAAQTAAQWLGRSSTEGIVAQRNGKGAPFPSYTVTAQQQGRREAIFTISVQGGKVTNMLNDRTVTEEKLDLAQASQKALTYLKKFGMGDDLEVVNIETHNSIGVYDIVPRQNGIRLYPDKITVQVALDNGEILGVNSREYVFNHRPRTMAKPKLTEAQARTYVSPRLKLQETHLAVAHNVQNEEVITYEFVGTMDRDTYKVYISALNGDEVGVEKLN</sequence>
<dbReference type="InterPro" id="IPR048402">
    <property type="entry name" value="YpeB_N"/>
</dbReference>
<dbReference type="EMBL" id="CP021434">
    <property type="protein sequence ID" value="ARU63032.1"/>
    <property type="molecule type" value="Genomic_DNA"/>
</dbReference>
<dbReference type="InterPro" id="IPR014239">
    <property type="entry name" value="YpeB_PepSY1-2"/>
</dbReference>
<dbReference type="OrthoDB" id="2372097at2"/>
<accession>A0A1Y0IQX3</accession>
<evidence type="ECO:0000313" key="3">
    <source>
        <dbReference type="EMBL" id="ARU63032.1"/>
    </source>
</evidence>
<evidence type="ECO:0000259" key="1">
    <source>
        <dbReference type="Pfam" id="PF14620"/>
    </source>
</evidence>
<organism evidence="3 4">
    <name type="scientific">Tumebacillus avium</name>
    <dbReference type="NCBI Taxonomy" id="1903704"/>
    <lineage>
        <taxon>Bacteria</taxon>
        <taxon>Bacillati</taxon>
        <taxon>Bacillota</taxon>
        <taxon>Bacilli</taxon>
        <taxon>Bacillales</taxon>
        <taxon>Alicyclobacillaceae</taxon>
        <taxon>Tumebacillus</taxon>
    </lineage>
</organism>
<evidence type="ECO:0000313" key="4">
    <source>
        <dbReference type="Proteomes" id="UP000195437"/>
    </source>
</evidence>
<dbReference type="Proteomes" id="UP000195437">
    <property type="component" value="Chromosome"/>
</dbReference>
<name>A0A1Y0IQX3_9BACL</name>
<evidence type="ECO:0000259" key="2">
    <source>
        <dbReference type="Pfam" id="PF20769"/>
    </source>
</evidence>
<dbReference type="Pfam" id="PF14620">
    <property type="entry name" value="YPEB_PepSY1-2"/>
    <property type="match status" value="1"/>
</dbReference>
<dbReference type="RefSeq" id="WP_087458378.1">
    <property type="nucleotide sequence ID" value="NZ_CP021434.1"/>
</dbReference>
<proteinExistence type="predicted"/>
<protein>
    <submittedName>
        <fullName evidence="3">Germination protein YpeB</fullName>
    </submittedName>
</protein>
<dbReference type="NCBIfam" id="TIGR02889">
    <property type="entry name" value="spore_YpeB"/>
    <property type="match status" value="1"/>
</dbReference>
<dbReference type="AlphaFoldDB" id="A0A1Y0IQX3"/>
<dbReference type="Pfam" id="PF20769">
    <property type="entry name" value="YPEB_N"/>
    <property type="match status" value="1"/>
</dbReference>
<keyword evidence="4" id="KW-1185">Reference proteome</keyword>
<reference evidence="4" key="1">
    <citation type="submission" date="2017-05" db="EMBL/GenBank/DDBJ databases">
        <authorList>
            <person name="Sung H."/>
        </authorList>
    </citation>
    <scope>NUCLEOTIDE SEQUENCE [LARGE SCALE GENOMIC DNA]</scope>
    <source>
        <strain evidence="4">AR23208</strain>
    </source>
</reference>